<dbReference type="HAMAP" id="MF_00105">
    <property type="entry name" value="GreA_GreB"/>
    <property type="match status" value="1"/>
</dbReference>
<dbReference type="NCBIfam" id="NF001264">
    <property type="entry name" value="PRK00226.1-5"/>
    <property type="match status" value="1"/>
</dbReference>
<proteinExistence type="inferred from homology"/>
<dbReference type="GO" id="GO:0006354">
    <property type="term" value="P:DNA-templated transcription elongation"/>
    <property type="evidence" value="ECO:0007669"/>
    <property type="project" value="TreeGrafter"/>
</dbReference>
<sequence length="159" mass="17269">MSTALPLTVSGAKRLNEELARLKSVERPAVIEAIAEARAQGDLSENAEYDAARERQGFIEARIKELEGALSNSQIIDPTTLDVDDRVVFGATVKLEDLESGDTVQYQIVGDLEADIKQNLISISSPVARGLIGKSEGDVVLIRVPSGEREFEILEVSYV</sequence>
<dbReference type="PANTHER" id="PTHR30437">
    <property type="entry name" value="TRANSCRIPTION ELONGATION FACTOR GREA"/>
    <property type="match status" value="1"/>
</dbReference>
<dbReference type="Proteomes" id="UP000018766">
    <property type="component" value="Unassembled WGS sequence"/>
</dbReference>
<dbReference type="InterPro" id="IPR036953">
    <property type="entry name" value="GreA/GreB_C_sf"/>
</dbReference>
<dbReference type="GO" id="GO:0003746">
    <property type="term" value="F:translation elongation factor activity"/>
    <property type="evidence" value="ECO:0007669"/>
    <property type="project" value="UniProtKB-KW"/>
</dbReference>
<evidence type="ECO:0000256" key="4">
    <source>
        <dbReference type="ARBA" id="ARBA00023125"/>
    </source>
</evidence>
<dbReference type="InterPro" id="IPR022691">
    <property type="entry name" value="Tscrpt_elong_fac_GreA/B_N"/>
</dbReference>
<comment type="function">
    <text evidence="6 8 9">Necessary for efficient RNA polymerase transcription elongation past template-encoded arresting sites. The arresting sites in DNA have the property of trapping a certain fraction of elongating RNA polymerases that pass through, resulting in locked ternary complexes. Cleavage of the nascent transcript by cleavage factors such as GreA or GreB allows the resumption of elongation from the new 3'terminus. GreA releases sequences of 2 to 3 nucleotides.</text>
</comment>
<evidence type="ECO:0000256" key="2">
    <source>
        <dbReference type="ARBA" id="ARBA00013729"/>
    </source>
</evidence>
<keyword evidence="5 8" id="KW-0804">Transcription</keyword>
<gene>
    <name evidence="8" type="primary">greA</name>
    <name evidence="12" type="ORF">V757_04995</name>
</gene>
<dbReference type="InterPro" id="IPR023459">
    <property type="entry name" value="Tscrpt_elong_fac_GreA/B_fam"/>
</dbReference>
<dbReference type="PANTHER" id="PTHR30437:SF4">
    <property type="entry name" value="TRANSCRIPTION ELONGATION FACTOR GREA"/>
    <property type="match status" value="1"/>
</dbReference>
<keyword evidence="12" id="KW-0251">Elongation factor</keyword>
<dbReference type="InterPro" id="IPR028624">
    <property type="entry name" value="Tscrpt_elong_fac_GreA/B"/>
</dbReference>
<feature type="domain" description="Transcription elongation factor GreA/GreB N-terminal" evidence="11">
    <location>
        <begin position="6"/>
        <end position="75"/>
    </location>
</feature>
<dbReference type="InterPro" id="IPR036805">
    <property type="entry name" value="Tscrpt_elong_fac_GreA/B_N_sf"/>
</dbReference>
<dbReference type="PROSITE" id="PS00830">
    <property type="entry name" value="GREAB_2"/>
    <property type="match status" value="1"/>
</dbReference>
<evidence type="ECO:0000256" key="3">
    <source>
        <dbReference type="ARBA" id="ARBA00023015"/>
    </source>
</evidence>
<comment type="similarity">
    <text evidence="1 8 9">Belongs to the GreA/GreB family.</text>
</comment>
<dbReference type="InterPro" id="IPR006359">
    <property type="entry name" value="Tscrpt_elong_fac_GreA"/>
</dbReference>
<name>V8G6Y5_9BURK</name>
<evidence type="ECO:0000259" key="10">
    <source>
        <dbReference type="Pfam" id="PF01272"/>
    </source>
</evidence>
<keyword evidence="12" id="KW-0648">Protein biosynthesis</keyword>
<keyword evidence="3 8" id="KW-0805">Transcription regulation</keyword>
<evidence type="ECO:0000256" key="9">
    <source>
        <dbReference type="RuleBase" id="RU000556"/>
    </source>
</evidence>
<dbReference type="OrthoDB" id="9808774at2"/>
<keyword evidence="13" id="KW-1185">Reference proteome</keyword>
<dbReference type="GO" id="GO:0003677">
    <property type="term" value="F:DNA binding"/>
    <property type="evidence" value="ECO:0007669"/>
    <property type="project" value="UniProtKB-UniRule"/>
</dbReference>
<dbReference type="NCBIfam" id="NF001261">
    <property type="entry name" value="PRK00226.1-2"/>
    <property type="match status" value="1"/>
</dbReference>
<dbReference type="Gene3D" id="1.10.287.180">
    <property type="entry name" value="Transcription elongation factor, GreA/GreB, N-terminal domain"/>
    <property type="match status" value="1"/>
</dbReference>
<evidence type="ECO:0000256" key="1">
    <source>
        <dbReference type="ARBA" id="ARBA00008213"/>
    </source>
</evidence>
<protein>
    <recommendedName>
        <fullName evidence="2 8">Transcription elongation factor GreA</fullName>
    </recommendedName>
    <alternativeName>
        <fullName evidence="7 8">Transcript cleavage factor GreA</fullName>
    </alternativeName>
</protein>
<dbReference type="PATRIC" id="fig|1414851.3.peg.1005"/>
<dbReference type="PROSITE" id="PS00829">
    <property type="entry name" value="GREAB_1"/>
    <property type="match status" value="1"/>
</dbReference>
<dbReference type="Pfam" id="PF03449">
    <property type="entry name" value="GreA_GreB_N"/>
    <property type="match status" value="1"/>
</dbReference>
<dbReference type="FunFam" id="1.10.287.180:FF:000001">
    <property type="entry name" value="Transcription elongation factor GreA"/>
    <property type="match status" value="1"/>
</dbReference>
<dbReference type="Pfam" id="PF01272">
    <property type="entry name" value="GreA_GreB"/>
    <property type="match status" value="1"/>
</dbReference>
<dbReference type="NCBIfam" id="NF001263">
    <property type="entry name" value="PRK00226.1-4"/>
    <property type="match status" value="1"/>
</dbReference>
<comment type="caution">
    <text evidence="12">The sequence shown here is derived from an EMBL/GenBank/DDBJ whole genome shotgun (WGS) entry which is preliminary data.</text>
</comment>
<accession>V8G6Y5</accession>
<dbReference type="NCBIfam" id="TIGR01462">
    <property type="entry name" value="greA"/>
    <property type="match status" value="1"/>
</dbReference>
<evidence type="ECO:0000256" key="6">
    <source>
        <dbReference type="ARBA" id="ARBA00024916"/>
    </source>
</evidence>
<keyword evidence="4 8" id="KW-0238">DNA-binding</keyword>
<dbReference type="RefSeq" id="WP_023950379.1">
    <property type="nucleotide sequence ID" value="NZ_AYSV01000069.1"/>
</dbReference>
<dbReference type="FunFam" id="3.10.50.30:FF:000001">
    <property type="entry name" value="Transcription elongation factor GreA"/>
    <property type="match status" value="1"/>
</dbReference>
<dbReference type="Gene3D" id="3.10.50.30">
    <property type="entry name" value="Transcription elongation factor, GreA/GreB, C-terminal domain"/>
    <property type="match status" value="1"/>
</dbReference>
<evidence type="ECO:0000313" key="12">
    <source>
        <dbReference type="EMBL" id="ETD72299.1"/>
    </source>
</evidence>
<evidence type="ECO:0000256" key="8">
    <source>
        <dbReference type="HAMAP-Rule" id="MF_00105"/>
    </source>
</evidence>
<reference evidence="12 13" key="1">
    <citation type="submission" date="2013-11" db="EMBL/GenBank/DDBJ databases">
        <title>Genomic analysis of Pelistega sp. HM-7.</title>
        <authorList>
            <person name="Kumbhare S.V."/>
            <person name="Shetty S.A."/>
            <person name="Sharma O."/>
            <person name="Dhotre D.P."/>
        </authorList>
    </citation>
    <scope>NUCLEOTIDE SEQUENCE [LARGE SCALE GENOMIC DNA]</scope>
    <source>
        <strain evidence="12 13">HM-7</strain>
    </source>
</reference>
<evidence type="ECO:0000259" key="11">
    <source>
        <dbReference type="Pfam" id="PF03449"/>
    </source>
</evidence>
<evidence type="ECO:0000256" key="7">
    <source>
        <dbReference type="ARBA" id="ARBA00030776"/>
    </source>
</evidence>
<dbReference type="GO" id="GO:0070063">
    <property type="term" value="F:RNA polymerase binding"/>
    <property type="evidence" value="ECO:0007669"/>
    <property type="project" value="InterPro"/>
</dbReference>
<dbReference type="AlphaFoldDB" id="V8G6Y5"/>
<dbReference type="InterPro" id="IPR001437">
    <property type="entry name" value="Tscrpt_elong_fac_GreA/B_C"/>
</dbReference>
<feature type="domain" description="Transcription elongation factor GreA/GreB C-terminal" evidence="10">
    <location>
        <begin position="84"/>
        <end position="158"/>
    </location>
</feature>
<dbReference type="SUPFAM" id="SSF46557">
    <property type="entry name" value="GreA transcript cleavage protein, N-terminal domain"/>
    <property type="match status" value="1"/>
</dbReference>
<dbReference type="GO" id="GO:0032784">
    <property type="term" value="P:regulation of DNA-templated transcription elongation"/>
    <property type="evidence" value="ECO:0007669"/>
    <property type="project" value="UniProtKB-UniRule"/>
</dbReference>
<dbReference type="SUPFAM" id="SSF54534">
    <property type="entry name" value="FKBP-like"/>
    <property type="match status" value="1"/>
</dbReference>
<dbReference type="EMBL" id="AYSV01000069">
    <property type="protein sequence ID" value="ETD72299.1"/>
    <property type="molecule type" value="Genomic_DNA"/>
</dbReference>
<evidence type="ECO:0000313" key="13">
    <source>
        <dbReference type="Proteomes" id="UP000018766"/>
    </source>
</evidence>
<dbReference type="InterPro" id="IPR018151">
    <property type="entry name" value="TF_GreA/GreB_CS"/>
</dbReference>
<evidence type="ECO:0000256" key="5">
    <source>
        <dbReference type="ARBA" id="ARBA00023163"/>
    </source>
</evidence>
<dbReference type="PIRSF" id="PIRSF006092">
    <property type="entry name" value="GreA_GreB"/>
    <property type="match status" value="1"/>
</dbReference>
<organism evidence="12 13">
    <name type="scientific">Pelistega indica</name>
    <dbReference type="NCBI Taxonomy" id="1414851"/>
    <lineage>
        <taxon>Bacteria</taxon>
        <taxon>Pseudomonadati</taxon>
        <taxon>Pseudomonadota</taxon>
        <taxon>Betaproteobacteria</taxon>
        <taxon>Burkholderiales</taxon>
        <taxon>Alcaligenaceae</taxon>
        <taxon>Pelistega</taxon>
    </lineage>
</organism>